<gene>
    <name evidence="1" type="ORF">AKJ61_04635</name>
</gene>
<evidence type="ECO:0000313" key="1">
    <source>
        <dbReference type="EMBL" id="KXA88573.1"/>
    </source>
</evidence>
<organism evidence="1 2">
    <name type="scientific">candidate division MSBL1 archaeon SCGC-AAA259B11</name>
    <dbReference type="NCBI Taxonomy" id="1698260"/>
    <lineage>
        <taxon>Archaea</taxon>
        <taxon>Methanobacteriati</taxon>
        <taxon>Methanobacteriota</taxon>
        <taxon>candidate division MSBL1</taxon>
    </lineage>
</organism>
<reference evidence="1 2" key="1">
    <citation type="journal article" date="2016" name="Sci. Rep.">
        <title>Metabolic traits of an uncultured archaeal lineage -MSBL1- from brine pools of the Red Sea.</title>
        <authorList>
            <person name="Mwirichia R."/>
            <person name="Alam I."/>
            <person name="Rashid M."/>
            <person name="Vinu M."/>
            <person name="Ba-Alawi W."/>
            <person name="Anthony Kamau A."/>
            <person name="Kamanda Ngugi D."/>
            <person name="Goker M."/>
            <person name="Klenk H.P."/>
            <person name="Bajic V."/>
            <person name="Stingl U."/>
        </authorList>
    </citation>
    <scope>NUCLEOTIDE SEQUENCE [LARGE SCALE GENOMIC DNA]</scope>
    <source>
        <strain evidence="1">SCGC-AAA259B11</strain>
    </source>
</reference>
<keyword evidence="2" id="KW-1185">Reference proteome</keyword>
<accession>A0A133U319</accession>
<dbReference type="AlphaFoldDB" id="A0A133U319"/>
<comment type="caution">
    <text evidence="1">The sequence shown here is derived from an EMBL/GenBank/DDBJ whole genome shotgun (WGS) entry which is preliminary data.</text>
</comment>
<protein>
    <submittedName>
        <fullName evidence="1">Uncharacterized protein</fullName>
    </submittedName>
</protein>
<sequence>MDHLLGVKSDLVLGPAPLFFRLNPTQQILITPLKRDEKIKQKQEKNRKIGHFDWNEGILQRQSTGY</sequence>
<dbReference type="EMBL" id="LHXK01000103">
    <property type="protein sequence ID" value="KXA88573.1"/>
    <property type="molecule type" value="Genomic_DNA"/>
</dbReference>
<dbReference type="Proteomes" id="UP000070184">
    <property type="component" value="Unassembled WGS sequence"/>
</dbReference>
<name>A0A133U319_9EURY</name>
<proteinExistence type="predicted"/>
<evidence type="ECO:0000313" key="2">
    <source>
        <dbReference type="Proteomes" id="UP000070184"/>
    </source>
</evidence>